<dbReference type="HOGENOM" id="CLU_2108441_0_0_1"/>
<reference evidence="2 3" key="1">
    <citation type="submission" date="2014-04" db="EMBL/GenBank/DDBJ databases">
        <title>Evolutionary Origins and Diversification of the Mycorrhizal Mutualists.</title>
        <authorList>
            <consortium name="DOE Joint Genome Institute"/>
            <consortium name="Mycorrhizal Genomics Consortium"/>
            <person name="Kohler A."/>
            <person name="Kuo A."/>
            <person name="Nagy L.G."/>
            <person name="Floudas D."/>
            <person name="Copeland A."/>
            <person name="Barry K.W."/>
            <person name="Cichocki N."/>
            <person name="Veneault-Fourrey C."/>
            <person name="LaButti K."/>
            <person name="Lindquist E.A."/>
            <person name="Lipzen A."/>
            <person name="Lundell T."/>
            <person name="Morin E."/>
            <person name="Murat C."/>
            <person name="Riley R."/>
            <person name="Ohm R."/>
            <person name="Sun H."/>
            <person name="Tunlid A."/>
            <person name="Henrissat B."/>
            <person name="Grigoriev I.V."/>
            <person name="Hibbett D.S."/>
            <person name="Martin F."/>
        </authorList>
    </citation>
    <scope>NUCLEOTIDE SEQUENCE [LARGE SCALE GENOMIC DNA]</scope>
    <source>
        <strain evidence="2 3">Koide BX008</strain>
    </source>
</reference>
<feature type="compositionally biased region" description="Gly residues" evidence="1">
    <location>
        <begin position="55"/>
        <end position="64"/>
    </location>
</feature>
<dbReference type="EMBL" id="KN818283">
    <property type="protein sequence ID" value="KIL61530.1"/>
    <property type="molecule type" value="Genomic_DNA"/>
</dbReference>
<dbReference type="InParanoid" id="A0A0C2SER8"/>
<protein>
    <submittedName>
        <fullName evidence="2">Uncharacterized protein</fullName>
    </submittedName>
</protein>
<evidence type="ECO:0000313" key="2">
    <source>
        <dbReference type="EMBL" id="KIL61530.1"/>
    </source>
</evidence>
<dbReference type="AlphaFoldDB" id="A0A0C2SER8"/>
<organism evidence="2 3">
    <name type="scientific">Amanita muscaria (strain Koide BX008)</name>
    <dbReference type="NCBI Taxonomy" id="946122"/>
    <lineage>
        <taxon>Eukaryota</taxon>
        <taxon>Fungi</taxon>
        <taxon>Dikarya</taxon>
        <taxon>Basidiomycota</taxon>
        <taxon>Agaricomycotina</taxon>
        <taxon>Agaricomycetes</taxon>
        <taxon>Agaricomycetidae</taxon>
        <taxon>Agaricales</taxon>
        <taxon>Pluteineae</taxon>
        <taxon>Amanitaceae</taxon>
        <taxon>Amanita</taxon>
    </lineage>
</organism>
<accession>A0A0C2SER8</accession>
<dbReference type="Proteomes" id="UP000054549">
    <property type="component" value="Unassembled WGS sequence"/>
</dbReference>
<keyword evidence="3" id="KW-1185">Reference proteome</keyword>
<evidence type="ECO:0000256" key="1">
    <source>
        <dbReference type="SAM" id="MobiDB-lite"/>
    </source>
</evidence>
<name>A0A0C2SER8_AMAMK</name>
<feature type="region of interest" description="Disordered" evidence="1">
    <location>
        <begin position="52"/>
        <end position="80"/>
    </location>
</feature>
<gene>
    <name evidence="2" type="ORF">M378DRAFT_13453</name>
</gene>
<sequence>MANSSSIPLQPVFFTPPAASRGVVPNSTHVRGHAYALAVEVVGLNRSCRNADFSKGGGGGGGGERAQHLELPQETSTSTRVIDRTSTSIGARYCADDSRALQLTRSSFELRVSAA</sequence>
<evidence type="ECO:0000313" key="3">
    <source>
        <dbReference type="Proteomes" id="UP000054549"/>
    </source>
</evidence>
<proteinExistence type="predicted"/>